<reference evidence="3" key="1">
    <citation type="journal article" date="2021" name="Sci. Rep.">
        <title>Diploid genomic architecture of Nitzschia inconspicua, an elite biomass production diatom.</title>
        <authorList>
            <person name="Oliver A."/>
            <person name="Podell S."/>
            <person name="Pinowska A."/>
            <person name="Traller J.C."/>
            <person name="Smith S.R."/>
            <person name="McClure R."/>
            <person name="Beliaev A."/>
            <person name="Bohutskyi P."/>
            <person name="Hill E.A."/>
            <person name="Rabines A."/>
            <person name="Zheng H."/>
            <person name="Allen L.Z."/>
            <person name="Kuo A."/>
            <person name="Grigoriev I.V."/>
            <person name="Allen A.E."/>
            <person name="Hazlebeck D."/>
            <person name="Allen E.E."/>
        </authorList>
    </citation>
    <scope>NUCLEOTIDE SEQUENCE</scope>
    <source>
        <strain evidence="3">Hildebrandi</strain>
    </source>
</reference>
<proteinExistence type="inferred from homology"/>
<evidence type="ECO:0000256" key="1">
    <source>
        <dbReference type="RuleBase" id="RU000356"/>
    </source>
</evidence>
<evidence type="ECO:0000313" key="4">
    <source>
        <dbReference type="Proteomes" id="UP000693970"/>
    </source>
</evidence>
<keyword evidence="1" id="KW-0408">Iron</keyword>
<sequence>MSYKTCCSVIDSWEQVRNIENYEEEHAAFFIQMLDKAIGMIGPDIEMLTDILMELGKKHVSYGVLPQFFPSMGRSLIETLEETLGKDAFDVETKNCWTEVYGALSYDMIRAQKL</sequence>
<dbReference type="GO" id="GO:0071500">
    <property type="term" value="P:cellular response to nitrosative stress"/>
    <property type="evidence" value="ECO:0007669"/>
    <property type="project" value="TreeGrafter"/>
</dbReference>
<keyword evidence="4" id="KW-1185">Reference proteome</keyword>
<comment type="similarity">
    <text evidence="1">Belongs to the globin family.</text>
</comment>
<organism evidence="3 4">
    <name type="scientific">Nitzschia inconspicua</name>
    <dbReference type="NCBI Taxonomy" id="303405"/>
    <lineage>
        <taxon>Eukaryota</taxon>
        <taxon>Sar</taxon>
        <taxon>Stramenopiles</taxon>
        <taxon>Ochrophyta</taxon>
        <taxon>Bacillariophyta</taxon>
        <taxon>Bacillariophyceae</taxon>
        <taxon>Bacillariophycidae</taxon>
        <taxon>Bacillariales</taxon>
        <taxon>Bacillariaceae</taxon>
        <taxon>Nitzschia</taxon>
    </lineage>
</organism>
<comment type="caution">
    <text evidence="3">The sequence shown here is derived from an EMBL/GenBank/DDBJ whole genome shotgun (WGS) entry which is preliminary data.</text>
</comment>
<dbReference type="PANTHER" id="PTHR43396:SF6">
    <property type="entry name" value="ABL201WP"/>
    <property type="match status" value="1"/>
</dbReference>
<keyword evidence="1" id="KW-0813">Transport</keyword>
<dbReference type="EMBL" id="JAGRRH010000014">
    <property type="protein sequence ID" value="KAG7357816.1"/>
    <property type="molecule type" value="Genomic_DNA"/>
</dbReference>
<gene>
    <name evidence="3" type="ORF">IV203_014403</name>
</gene>
<dbReference type="InterPro" id="IPR000971">
    <property type="entry name" value="Globin"/>
</dbReference>
<dbReference type="OrthoDB" id="417967at2759"/>
<accession>A0A9K3LAK3</accession>
<name>A0A9K3LAK3_9STRA</name>
<dbReference type="GO" id="GO:0046210">
    <property type="term" value="P:nitric oxide catabolic process"/>
    <property type="evidence" value="ECO:0007669"/>
    <property type="project" value="TreeGrafter"/>
</dbReference>
<dbReference type="AlphaFoldDB" id="A0A9K3LAK3"/>
<dbReference type="GO" id="GO:0071949">
    <property type="term" value="F:FAD binding"/>
    <property type="evidence" value="ECO:0007669"/>
    <property type="project" value="TreeGrafter"/>
</dbReference>
<protein>
    <submittedName>
        <fullName evidence="3">Globin-like protein</fullName>
    </submittedName>
</protein>
<dbReference type="GO" id="GO:0005344">
    <property type="term" value="F:oxygen carrier activity"/>
    <property type="evidence" value="ECO:0007669"/>
    <property type="project" value="UniProtKB-KW"/>
</dbReference>
<keyword evidence="1" id="KW-0561">Oxygen transport</keyword>
<keyword evidence="1" id="KW-0479">Metal-binding</keyword>
<keyword evidence="1" id="KW-0349">Heme</keyword>
<dbReference type="PROSITE" id="PS01033">
    <property type="entry name" value="GLOBIN"/>
    <property type="match status" value="1"/>
</dbReference>
<dbReference type="Proteomes" id="UP000693970">
    <property type="component" value="Unassembled WGS sequence"/>
</dbReference>
<dbReference type="Pfam" id="PF00042">
    <property type="entry name" value="Globin"/>
    <property type="match status" value="1"/>
</dbReference>
<reference evidence="3" key="2">
    <citation type="submission" date="2021-04" db="EMBL/GenBank/DDBJ databases">
        <authorList>
            <person name="Podell S."/>
        </authorList>
    </citation>
    <scope>NUCLEOTIDE SEQUENCE</scope>
    <source>
        <strain evidence="3">Hildebrandi</strain>
    </source>
</reference>
<dbReference type="GO" id="GO:0008941">
    <property type="term" value="F:nitric oxide dioxygenase NAD(P)H activity"/>
    <property type="evidence" value="ECO:0007669"/>
    <property type="project" value="TreeGrafter"/>
</dbReference>
<evidence type="ECO:0000259" key="2">
    <source>
        <dbReference type="PROSITE" id="PS01033"/>
    </source>
</evidence>
<feature type="domain" description="Globin" evidence="2">
    <location>
        <begin position="1"/>
        <end position="113"/>
    </location>
</feature>
<dbReference type="GO" id="GO:0020037">
    <property type="term" value="F:heme binding"/>
    <property type="evidence" value="ECO:0007669"/>
    <property type="project" value="InterPro"/>
</dbReference>
<dbReference type="PANTHER" id="PTHR43396">
    <property type="entry name" value="FLAVOHEMOPROTEIN"/>
    <property type="match status" value="1"/>
</dbReference>
<evidence type="ECO:0000313" key="3">
    <source>
        <dbReference type="EMBL" id="KAG7357816.1"/>
    </source>
</evidence>